<comment type="caution">
    <text evidence="13">The sequence shown here is derived from an EMBL/GenBank/DDBJ whole genome shotgun (WGS) entry which is preliminary data.</text>
</comment>
<organism evidence="13 14">
    <name type="scientific">Seleniivibrio woodruffii</name>
    <dbReference type="NCBI Taxonomy" id="1078050"/>
    <lineage>
        <taxon>Bacteria</taxon>
        <taxon>Pseudomonadati</taxon>
        <taxon>Deferribacterota</taxon>
        <taxon>Deferribacteres</taxon>
        <taxon>Deferribacterales</taxon>
        <taxon>Geovibrionaceae</taxon>
        <taxon>Seleniivibrio</taxon>
    </lineage>
</organism>
<dbReference type="Pfam" id="PF01127">
    <property type="entry name" value="Sdh_cyt"/>
    <property type="match status" value="1"/>
</dbReference>
<protein>
    <recommendedName>
        <fullName evidence="3">Succinate dehydrogenase cytochrome b556 subunit</fullName>
    </recommendedName>
</protein>
<dbReference type="Proteomes" id="UP000294614">
    <property type="component" value="Unassembled WGS sequence"/>
</dbReference>
<dbReference type="PIRSF" id="PIRSF000178">
    <property type="entry name" value="SDH_cyt_b560"/>
    <property type="match status" value="1"/>
</dbReference>
<keyword evidence="8 11" id="KW-0408">Iron</keyword>
<evidence type="ECO:0000256" key="10">
    <source>
        <dbReference type="ARBA" id="ARBA00025912"/>
    </source>
</evidence>
<reference evidence="13 14" key="1">
    <citation type="submission" date="2019-03" db="EMBL/GenBank/DDBJ databases">
        <title>Genomic Encyclopedia of Type Strains, Phase IV (KMG-IV): sequencing the most valuable type-strain genomes for metagenomic binning, comparative biology and taxonomic classification.</title>
        <authorList>
            <person name="Goeker M."/>
        </authorList>
    </citation>
    <scope>NUCLEOTIDE SEQUENCE [LARGE SCALE GENOMIC DNA]</scope>
    <source>
        <strain evidence="13 14">DSM 24984</strain>
    </source>
</reference>
<evidence type="ECO:0000256" key="8">
    <source>
        <dbReference type="ARBA" id="ARBA00023004"/>
    </source>
</evidence>
<dbReference type="PANTHER" id="PTHR41910">
    <property type="entry name" value="SUCCINATE DEHYDROGENASE 2 MEMBRANE SUBUNIT SDHC"/>
    <property type="match status" value="1"/>
</dbReference>
<comment type="subcellular location">
    <subcellularLocation>
        <location evidence="1">Membrane</location>
    </subcellularLocation>
</comment>
<evidence type="ECO:0000256" key="1">
    <source>
        <dbReference type="ARBA" id="ARBA00004370"/>
    </source>
</evidence>
<keyword evidence="6 11" id="KW-0479">Metal-binding</keyword>
<feature type="transmembrane region" description="Helical" evidence="12">
    <location>
        <begin position="63"/>
        <end position="84"/>
    </location>
</feature>
<evidence type="ECO:0000256" key="2">
    <source>
        <dbReference type="ARBA" id="ARBA00007244"/>
    </source>
</evidence>
<dbReference type="AlphaFoldDB" id="A0A4R1K6I4"/>
<keyword evidence="9 12" id="KW-0472">Membrane</keyword>
<evidence type="ECO:0000256" key="7">
    <source>
        <dbReference type="ARBA" id="ARBA00022989"/>
    </source>
</evidence>
<name>A0A4R1K6I4_9BACT</name>
<dbReference type="GO" id="GO:0016020">
    <property type="term" value="C:membrane"/>
    <property type="evidence" value="ECO:0007669"/>
    <property type="project" value="UniProtKB-SubCell"/>
</dbReference>
<sequence>MPRKDLETYPKKTGYRKHPGMVAWLLHRGTGVIIGLYLILHILGVSGTVAPFLEVTKLSVVKALFLASFSFHAFNGVRIVLMEFGAAAERESFKKYFMAVVFLTLVITIIGIIPIFAA</sequence>
<dbReference type="GO" id="GO:0009055">
    <property type="term" value="F:electron transfer activity"/>
    <property type="evidence" value="ECO:0007669"/>
    <property type="project" value="InterPro"/>
</dbReference>
<dbReference type="GO" id="GO:0046872">
    <property type="term" value="F:metal ion binding"/>
    <property type="evidence" value="ECO:0007669"/>
    <property type="project" value="UniProtKB-KW"/>
</dbReference>
<evidence type="ECO:0000256" key="11">
    <source>
        <dbReference type="PIRSR" id="PIRSR000178-1"/>
    </source>
</evidence>
<evidence type="ECO:0000256" key="12">
    <source>
        <dbReference type="SAM" id="Phobius"/>
    </source>
</evidence>
<comment type="cofactor">
    <cofactor evidence="11">
        <name>heme</name>
        <dbReference type="ChEBI" id="CHEBI:30413"/>
    </cofactor>
    <text evidence="11">The heme is bound between the two transmembrane subunits.</text>
</comment>
<evidence type="ECO:0000256" key="5">
    <source>
        <dbReference type="ARBA" id="ARBA00022692"/>
    </source>
</evidence>
<keyword evidence="14" id="KW-1185">Reference proteome</keyword>
<proteinExistence type="inferred from homology"/>
<dbReference type="RefSeq" id="WP_132874002.1">
    <property type="nucleotide sequence ID" value="NZ_JAJUHT010000005.1"/>
</dbReference>
<dbReference type="EMBL" id="SMGG01000005">
    <property type="protein sequence ID" value="TCK59845.1"/>
    <property type="molecule type" value="Genomic_DNA"/>
</dbReference>
<evidence type="ECO:0000313" key="13">
    <source>
        <dbReference type="EMBL" id="TCK59845.1"/>
    </source>
</evidence>
<keyword evidence="4 11" id="KW-0349">Heme</keyword>
<dbReference type="GO" id="GO:0006099">
    <property type="term" value="P:tricarboxylic acid cycle"/>
    <property type="evidence" value="ECO:0007669"/>
    <property type="project" value="InterPro"/>
</dbReference>
<gene>
    <name evidence="13" type="ORF">C8D98_2012</name>
</gene>
<comment type="similarity">
    <text evidence="2">Belongs to the cytochrome b560 family.</text>
</comment>
<dbReference type="PANTHER" id="PTHR41910:SF1">
    <property type="entry name" value="SUCCINATE DEHYDROGENASE HYDROPHOBIC MEMBRANE ANCHOR SUBUNIT"/>
    <property type="match status" value="1"/>
</dbReference>
<evidence type="ECO:0000256" key="9">
    <source>
        <dbReference type="ARBA" id="ARBA00023136"/>
    </source>
</evidence>
<dbReference type="OrthoDB" id="276905at2"/>
<evidence type="ECO:0000256" key="3">
    <source>
        <dbReference type="ARBA" id="ARBA00020076"/>
    </source>
</evidence>
<keyword evidence="5 12" id="KW-0812">Transmembrane</keyword>
<dbReference type="Gene3D" id="1.20.1300.10">
    <property type="entry name" value="Fumarate reductase/succinate dehydrogenase, transmembrane subunit"/>
    <property type="match status" value="1"/>
</dbReference>
<evidence type="ECO:0000256" key="4">
    <source>
        <dbReference type="ARBA" id="ARBA00022617"/>
    </source>
</evidence>
<evidence type="ECO:0000256" key="6">
    <source>
        <dbReference type="ARBA" id="ARBA00022723"/>
    </source>
</evidence>
<dbReference type="InterPro" id="IPR039023">
    <property type="entry name" value="SdhC_prok"/>
</dbReference>
<keyword evidence="7 12" id="KW-1133">Transmembrane helix</keyword>
<evidence type="ECO:0000313" key="14">
    <source>
        <dbReference type="Proteomes" id="UP000294614"/>
    </source>
</evidence>
<feature type="transmembrane region" description="Helical" evidence="12">
    <location>
        <begin position="21"/>
        <end position="43"/>
    </location>
</feature>
<comment type="subunit">
    <text evidence="10">Part of an enzyme complex containing four subunits: a flavoprotein, an iron-sulfur protein, plus two membrane-anchoring proteins, SdhC and SdhD. The complex can form homotrimers.</text>
</comment>
<dbReference type="InterPro" id="IPR014314">
    <property type="entry name" value="Succ_DH_cytb556"/>
</dbReference>
<dbReference type="InterPro" id="IPR000701">
    <property type="entry name" value="SuccDH_FuR_B_TM-su"/>
</dbReference>
<feature type="binding site" description="axial binding residue" evidence="11">
    <location>
        <position position="72"/>
    </location>
    <ligand>
        <name>heme</name>
        <dbReference type="ChEBI" id="CHEBI:30413"/>
        <note>ligand shared with second transmembrane subunit</note>
    </ligand>
    <ligandPart>
        <name>Fe</name>
        <dbReference type="ChEBI" id="CHEBI:18248"/>
    </ligandPart>
</feature>
<accession>A0A4R1K6I4</accession>
<dbReference type="SUPFAM" id="SSF81343">
    <property type="entry name" value="Fumarate reductase respiratory complex transmembrane subunits"/>
    <property type="match status" value="1"/>
</dbReference>
<dbReference type="InterPro" id="IPR034804">
    <property type="entry name" value="SQR/QFR_C/D"/>
</dbReference>
<feature type="transmembrane region" description="Helical" evidence="12">
    <location>
        <begin position="96"/>
        <end position="117"/>
    </location>
</feature>